<gene>
    <name evidence="2" type="ORF">GCM10018781_78090</name>
</gene>
<name>A0A919D952_9ACTN</name>
<comment type="caution">
    <text evidence="2">The sequence shown here is derived from an EMBL/GenBank/DDBJ whole genome shotgun (WGS) entry which is preliminary data.</text>
</comment>
<evidence type="ECO:0000313" key="2">
    <source>
        <dbReference type="EMBL" id="GHE26071.1"/>
    </source>
</evidence>
<dbReference type="RefSeq" id="WP_190215676.1">
    <property type="nucleotide sequence ID" value="NZ_BNBO01000089.1"/>
</dbReference>
<sequence length="100" mass="10503">MRYVFECLECGVHYLPPEDLAYSDGPASPVWCTVCQGLMRGRGVPEPAAAAAVALAAAKAGLAARTPQAEEAARPDVRPSRPARTRRARSGPGSARSRLG</sequence>
<feature type="compositionally biased region" description="Low complexity" evidence="1">
    <location>
        <begin position="90"/>
        <end position="100"/>
    </location>
</feature>
<organism evidence="2 3">
    <name type="scientific">Kitasatospora indigofera</name>
    <dbReference type="NCBI Taxonomy" id="67307"/>
    <lineage>
        <taxon>Bacteria</taxon>
        <taxon>Bacillati</taxon>
        <taxon>Actinomycetota</taxon>
        <taxon>Actinomycetes</taxon>
        <taxon>Kitasatosporales</taxon>
        <taxon>Streptomycetaceae</taxon>
        <taxon>Kitasatospora</taxon>
    </lineage>
</organism>
<dbReference type="Proteomes" id="UP000617734">
    <property type="component" value="Unassembled WGS sequence"/>
</dbReference>
<evidence type="ECO:0000313" key="3">
    <source>
        <dbReference type="Proteomes" id="UP000617734"/>
    </source>
</evidence>
<keyword evidence="3" id="KW-1185">Reference proteome</keyword>
<protein>
    <submittedName>
        <fullName evidence="2">Uncharacterized protein</fullName>
    </submittedName>
</protein>
<proteinExistence type="predicted"/>
<accession>A0A919D952</accession>
<dbReference type="EMBL" id="BNBO01000089">
    <property type="protein sequence ID" value="GHE26071.1"/>
    <property type="molecule type" value="Genomic_DNA"/>
</dbReference>
<reference evidence="2" key="1">
    <citation type="journal article" date="2014" name="Int. J. Syst. Evol. Microbiol.">
        <title>Complete genome sequence of Corynebacterium casei LMG S-19264T (=DSM 44701T), isolated from a smear-ripened cheese.</title>
        <authorList>
            <consortium name="US DOE Joint Genome Institute (JGI-PGF)"/>
            <person name="Walter F."/>
            <person name="Albersmeier A."/>
            <person name="Kalinowski J."/>
            <person name="Ruckert C."/>
        </authorList>
    </citation>
    <scope>NUCLEOTIDE SEQUENCE</scope>
    <source>
        <strain evidence="2">JCM 4646</strain>
    </source>
</reference>
<reference evidence="2" key="2">
    <citation type="submission" date="2020-09" db="EMBL/GenBank/DDBJ databases">
        <authorList>
            <person name="Sun Q."/>
            <person name="Ohkuma M."/>
        </authorList>
    </citation>
    <scope>NUCLEOTIDE SEQUENCE</scope>
    <source>
        <strain evidence="2">JCM 4646</strain>
    </source>
</reference>
<dbReference type="GeneID" id="95358017"/>
<evidence type="ECO:0000256" key="1">
    <source>
        <dbReference type="SAM" id="MobiDB-lite"/>
    </source>
</evidence>
<dbReference type="AlphaFoldDB" id="A0A919D952"/>
<feature type="region of interest" description="Disordered" evidence="1">
    <location>
        <begin position="64"/>
        <end position="100"/>
    </location>
</feature>